<keyword evidence="3" id="KW-1185">Reference proteome</keyword>
<accession>A0AA35WVB8</accession>
<organism evidence="2 3">
    <name type="scientific">Geodia barretti</name>
    <name type="common">Barrett's horny sponge</name>
    <dbReference type="NCBI Taxonomy" id="519541"/>
    <lineage>
        <taxon>Eukaryota</taxon>
        <taxon>Metazoa</taxon>
        <taxon>Porifera</taxon>
        <taxon>Demospongiae</taxon>
        <taxon>Heteroscleromorpha</taxon>
        <taxon>Tetractinellida</taxon>
        <taxon>Astrophorina</taxon>
        <taxon>Geodiidae</taxon>
        <taxon>Geodia</taxon>
    </lineage>
</organism>
<dbReference type="InterPro" id="IPR036317">
    <property type="entry name" value="Cullin_homology_sf"/>
</dbReference>
<dbReference type="Gene3D" id="3.30.230.130">
    <property type="entry name" value="Cullin, Chain C, Domain 2"/>
    <property type="match status" value="1"/>
</dbReference>
<evidence type="ECO:0000256" key="1">
    <source>
        <dbReference type="SAM" id="MobiDB-lite"/>
    </source>
</evidence>
<evidence type="ECO:0000313" key="2">
    <source>
        <dbReference type="EMBL" id="CAI8030236.1"/>
    </source>
</evidence>
<dbReference type="Proteomes" id="UP001174909">
    <property type="component" value="Unassembled WGS sequence"/>
</dbReference>
<dbReference type="SUPFAM" id="SSF75632">
    <property type="entry name" value="Cullin homology domain"/>
    <property type="match status" value="1"/>
</dbReference>
<protein>
    <submittedName>
        <fullName evidence="2">Uncharacterized protein</fullName>
    </submittedName>
</protein>
<name>A0AA35WVB8_GEOBA</name>
<reference evidence="2" key="1">
    <citation type="submission" date="2023-03" db="EMBL/GenBank/DDBJ databases">
        <authorList>
            <person name="Steffen K."/>
            <person name="Cardenas P."/>
        </authorList>
    </citation>
    <scope>NUCLEOTIDE SEQUENCE</scope>
</reference>
<feature type="compositionally biased region" description="Basic residues" evidence="1">
    <location>
        <begin position="125"/>
        <end position="141"/>
    </location>
</feature>
<dbReference type="AlphaFoldDB" id="A0AA35WVB8"/>
<gene>
    <name evidence="2" type="ORF">GBAR_LOCUS17152</name>
</gene>
<evidence type="ECO:0000313" key="3">
    <source>
        <dbReference type="Proteomes" id="UP001174909"/>
    </source>
</evidence>
<dbReference type="EMBL" id="CASHTH010002465">
    <property type="protein sequence ID" value="CAI8030236.1"/>
    <property type="molecule type" value="Genomic_DNA"/>
</dbReference>
<comment type="caution">
    <text evidence="2">The sequence shown here is derived from an EMBL/GenBank/DDBJ whole genome shotgun (WGS) entry which is preliminary data.</text>
</comment>
<proteinExistence type="predicted"/>
<feature type="region of interest" description="Disordered" evidence="1">
    <location>
        <begin position="125"/>
        <end position="152"/>
    </location>
</feature>
<sequence>MHVCIRAECAKASAVQCRSYCVCVCRRSETQLSEEAVYSQCHYPPDGLLLAFNTAEQHSFSSLLFHTGLDNQEMTYTLQSLLTSKLLLLQDEETSLHGADCVVCLNQNYSNKRQSPKLRLLSKRTHNRRWSRRRQQHRRTGRCTYRQPSLES</sequence>